<keyword evidence="2" id="KW-1185">Reference proteome</keyword>
<dbReference type="EMBL" id="CM045768">
    <property type="protein sequence ID" value="KAI7982696.1"/>
    <property type="molecule type" value="Genomic_DNA"/>
</dbReference>
<name>A0ACC0F3T7_9ERIC</name>
<evidence type="ECO:0000313" key="1">
    <source>
        <dbReference type="EMBL" id="KAI7982696.1"/>
    </source>
</evidence>
<proteinExistence type="predicted"/>
<accession>A0ACC0F3T7</accession>
<gene>
    <name evidence="1" type="ORF">LOK49_LG15G02642</name>
</gene>
<evidence type="ECO:0000313" key="2">
    <source>
        <dbReference type="Proteomes" id="UP001060215"/>
    </source>
</evidence>
<comment type="caution">
    <text evidence="1">The sequence shown here is derived from an EMBL/GenBank/DDBJ whole genome shotgun (WGS) entry which is preliminary data.</text>
</comment>
<reference evidence="1 2" key="1">
    <citation type="journal article" date="2022" name="Plant J.">
        <title>Chromosome-level genome of Camellia lanceoleosa provides a valuable resource for understanding genome evolution and self-incompatibility.</title>
        <authorList>
            <person name="Gong W."/>
            <person name="Xiao S."/>
            <person name="Wang L."/>
            <person name="Liao Z."/>
            <person name="Chang Y."/>
            <person name="Mo W."/>
            <person name="Hu G."/>
            <person name="Li W."/>
            <person name="Zhao G."/>
            <person name="Zhu H."/>
            <person name="Hu X."/>
            <person name="Ji K."/>
            <person name="Xiang X."/>
            <person name="Song Q."/>
            <person name="Yuan D."/>
            <person name="Jin S."/>
            <person name="Zhang L."/>
        </authorList>
    </citation>
    <scope>NUCLEOTIDE SEQUENCE [LARGE SCALE GENOMIC DNA]</scope>
    <source>
        <strain evidence="1">SQ_2022a</strain>
    </source>
</reference>
<dbReference type="Proteomes" id="UP001060215">
    <property type="component" value="Chromosome 11"/>
</dbReference>
<protein>
    <submittedName>
        <fullName evidence="1">Uncharacterized protein</fullName>
    </submittedName>
</protein>
<sequence length="126" mass="13240">MAPEKKMHRSAPPKRALIEPIEAVAPSPSKTNAPSPSIGSETVASSLAQTNASAGTETIAPSPSETNAPSPQSRTSGVGASSSRRVWRPTVGKAIEKRIAKNNGNKLYIPITNILCIRRCASNPRI</sequence>
<organism evidence="1 2">
    <name type="scientific">Camellia lanceoleosa</name>
    <dbReference type="NCBI Taxonomy" id="1840588"/>
    <lineage>
        <taxon>Eukaryota</taxon>
        <taxon>Viridiplantae</taxon>
        <taxon>Streptophyta</taxon>
        <taxon>Embryophyta</taxon>
        <taxon>Tracheophyta</taxon>
        <taxon>Spermatophyta</taxon>
        <taxon>Magnoliopsida</taxon>
        <taxon>eudicotyledons</taxon>
        <taxon>Gunneridae</taxon>
        <taxon>Pentapetalae</taxon>
        <taxon>asterids</taxon>
        <taxon>Ericales</taxon>
        <taxon>Theaceae</taxon>
        <taxon>Camellia</taxon>
    </lineage>
</organism>